<dbReference type="InterPro" id="IPR053182">
    <property type="entry name" value="YobU-like_regulator"/>
</dbReference>
<dbReference type="InterPro" id="IPR010499">
    <property type="entry name" value="AraC_E-bd"/>
</dbReference>
<sequence length="157" mass="18373">MLKPTLVTLPETKLVGKKRSMSLLDNQTQALWQDFMPNRELITNRIGNDYYSVQNYSTDYFETFNPAKSFVKWAAVAVDAFENIPNDMESFILPTGLYAVFEHKGMDTAIFQEIFTEWLPNSTYILDHRPHFELLGERYKNNNPNSEEQIWIPIRSL</sequence>
<dbReference type="SMART" id="SM00871">
    <property type="entry name" value="AraC_E_bind"/>
    <property type="match status" value="1"/>
</dbReference>
<dbReference type="RefSeq" id="WP_342693146.1">
    <property type="nucleotide sequence ID" value="NZ_JBCGDP010000022.1"/>
</dbReference>
<dbReference type="PANTHER" id="PTHR36444">
    <property type="entry name" value="TRANSCRIPTIONAL REGULATOR PROTEIN YOBU-RELATED"/>
    <property type="match status" value="1"/>
</dbReference>
<protein>
    <submittedName>
        <fullName evidence="2">GyrI-like domain-containing protein</fullName>
    </submittedName>
</protein>
<organism evidence="2 3">
    <name type="scientific">Flavobacterium polysaccharolyticum</name>
    <dbReference type="NCBI Taxonomy" id="3133148"/>
    <lineage>
        <taxon>Bacteria</taxon>
        <taxon>Pseudomonadati</taxon>
        <taxon>Bacteroidota</taxon>
        <taxon>Flavobacteriia</taxon>
        <taxon>Flavobacteriales</taxon>
        <taxon>Flavobacteriaceae</taxon>
        <taxon>Flavobacterium</taxon>
    </lineage>
</organism>
<dbReference type="InterPro" id="IPR029441">
    <property type="entry name" value="Cass2"/>
</dbReference>
<comment type="caution">
    <text evidence="2">The sequence shown here is derived from an EMBL/GenBank/DDBJ whole genome shotgun (WGS) entry which is preliminary data.</text>
</comment>
<evidence type="ECO:0000259" key="1">
    <source>
        <dbReference type="SMART" id="SM00871"/>
    </source>
</evidence>
<evidence type="ECO:0000313" key="3">
    <source>
        <dbReference type="Proteomes" id="UP001468798"/>
    </source>
</evidence>
<accession>A0ABU9NSH9</accession>
<dbReference type="Proteomes" id="UP001468798">
    <property type="component" value="Unassembled WGS sequence"/>
</dbReference>
<proteinExistence type="predicted"/>
<name>A0ABU9NSH9_9FLAO</name>
<dbReference type="InterPro" id="IPR011256">
    <property type="entry name" value="Reg_factor_effector_dom_sf"/>
</dbReference>
<keyword evidence="3" id="KW-1185">Reference proteome</keyword>
<dbReference type="Pfam" id="PF14526">
    <property type="entry name" value="Cass2"/>
    <property type="match status" value="1"/>
</dbReference>
<dbReference type="PANTHER" id="PTHR36444:SF3">
    <property type="entry name" value="TRANSCRIPTIONAL ACTIVATOR, PUTATIVE-RELATED"/>
    <property type="match status" value="1"/>
</dbReference>
<feature type="domain" description="AraC effector-binding" evidence="1">
    <location>
        <begin position="2"/>
        <end position="155"/>
    </location>
</feature>
<evidence type="ECO:0000313" key="2">
    <source>
        <dbReference type="EMBL" id="MEM0578321.1"/>
    </source>
</evidence>
<reference evidence="2 3" key="1">
    <citation type="submission" date="2024-03" db="EMBL/GenBank/DDBJ databases">
        <title>Two novel species of the genus Flavobacterium exhibiting potentially degradation of complex polysaccharides.</title>
        <authorList>
            <person name="Lian X."/>
        </authorList>
    </citation>
    <scope>NUCLEOTIDE SEQUENCE [LARGE SCALE GENOMIC DNA]</scope>
    <source>
        <strain evidence="2 3">N6</strain>
    </source>
</reference>
<dbReference type="SUPFAM" id="SSF55136">
    <property type="entry name" value="Probable bacterial effector-binding domain"/>
    <property type="match status" value="1"/>
</dbReference>
<gene>
    <name evidence="2" type="ORF">WFZ86_17585</name>
</gene>
<dbReference type="EMBL" id="JBCGDP010000022">
    <property type="protein sequence ID" value="MEM0578321.1"/>
    <property type="molecule type" value="Genomic_DNA"/>
</dbReference>
<dbReference type="Gene3D" id="3.20.80.10">
    <property type="entry name" value="Regulatory factor, effector binding domain"/>
    <property type="match status" value="1"/>
</dbReference>